<dbReference type="EMBL" id="QFYQ01000001">
    <property type="protein sequence ID" value="RAK55621.1"/>
    <property type="molecule type" value="Genomic_DNA"/>
</dbReference>
<evidence type="ECO:0000256" key="1">
    <source>
        <dbReference type="SAM" id="MobiDB-lite"/>
    </source>
</evidence>
<gene>
    <name evidence="3" type="ORF">DJ017_14445</name>
</gene>
<feature type="compositionally biased region" description="Low complexity" evidence="1">
    <location>
        <begin position="117"/>
        <end position="127"/>
    </location>
</feature>
<keyword evidence="4" id="KW-1185">Reference proteome</keyword>
<accession>A0A328AMI4</accession>
<evidence type="ECO:0000313" key="4">
    <source>
        <dbReference type="Proteomes" id="UP000249254"/>
    </source>
</evidence>
<protein>
    <submittedName>
        <fullName evidence="3">Uncharacterized protein</fullName>
    </submittedName>
</protein>
<comment type="caution">
    <text evidence="3">The sequence shown here is derived from an EMBL/GenBank/DDBJ whole genome shotgun (WGS) entry which is preliminary data.</text>
</comment>
<evidence type="ECO:0000313" key="3">
    <source>
        <dbReference type="EMBL" id="RAK55621.1"/>
    </source>
</evidence>
<feature type="chain" id="PRO_5016327374" evidence="2">
    <location>
        <begin position="21"/>
        <end position="277"/>
    </location>
</feature>
<dbReference type="OrthoDB" id="7184736at2"/>
<organism evidence="3 4">
    <name type="scientific">Phenylobacterium soli</name>
    <dbReference type="NCBI Taxonomy" id="2170551"/>
    <lineage>
        <taxon>Bacteria</taxon>
        <taxon>Pseudomonadati</taxon>
        <taxon>Pseudomonadota</taxon>
        <taxon>Alphaproteobacteria</taxon>
        <taxon>Caulobacterales</taxon>
        <taxon>Caulobacteraceae</taxon>
        <taxon>Phenylobacterium</taxon>
    </lineage>
</organism>
<feature type="compositionally biased region" description="Pro residues" evidence="1">
    <location>
        <begin position="99"/>
        <end position="112"/>
    </location>
</feature>
<dbReference type="AlphaFoldDB" id="A0A328AMI4"/>
<name>A0A328AMI4_9CAUL</name>
<sequence>MRVILLAAASTLVMGLGACAPRVDYAHRTALDCPDRQGVLERTSIAADRKTCTYRGPGNAEITLQLTPVNGDAATTLAALETSLVGPAAAASVETEPKAPAPPEAPKPPAPPSGDVARAAQEAAQDAKGSGASEEDWNSDSDRTAVTIGKNHGVIVDGDDHAKVDLPGLHIEAGDHKAKVNVAGVKIDASNGEATVHVVKDVRLRGEPFSRERRGLRATFIAKRDNLPDGYRFVGYQASGPKSGPLTVGVVKSREDLDEGNRLYHDLQRLVRRNGGA</sequence>
<feature type="region of interest" description="Disordered" evidence="1">
    <location>
        <begin position="88"/>
        <end position="144"/>
    </location>
</feature>
<evidence type="ECO:0000256" key="2">
    <source>
        <dbReference type="SAM" id="SignalP"/>
    </source>
</evidence>
<proteinExistence type="predicted"/>
<dbReference type="Proteomes" id="UP000249254">
    <property type="component" value="Unassembled WGS sequence"/>
</dbReference>
<reference evidence="4" key="1">
    <citation type="submission" date="2018-05" db="EMBL/GenBank/DDBJ databases">
        <authorList>
            <person name="Li X."/>
        </authorList>
    </citation>
    <scope>NUCLEOTIDE SEQUENCE [LARGE SCALE GENOMIC DNA]</scope>
    <source>
        <strain evidence="4">LX32</strain>
    </source>
</reference>
<keyword evidence="2" id="KW-0732">Signal</keyword>
<dbReference type="RefSeq" id="WP_111529369.1">
    <property type="nucleotide sequence ID" value="NZ_JBHRSG010000003.1"/>
</dbReference>
<dbReference type="PROSITE" id="PS51257">
    <property type="entry name" value="PROKAR_LIPOPROTEIN"/>
    <property type="match status" value="1"/>
</dbReference>
<feature type="signal peptide" evidence="2">
    <location>
        <begin position="1"/>
        <end position="20"/>
    </location>
</feature>